<dbReference type="GO" id="GO:0006913">
    <property type="term" value="P:nucleocytoplasmic transport"/>
    <property type="evidence" value="ECO:0007669"/>
    <property type="project" value="TreeGrafter"/>
</dbReference>
<dbReference type="PANTHER" id="PTHR24113">
    <property type="entry name" value="RAN GTPASE-ACTIVATING PROTEIN 1"/>
    <property type="match status" value="1"/>
</dbReference>
<dbReference type="SUPFAM" id="SSF52047">
    <property type="entry name" value="RNI-like"/>
    <property type="match status" value="1"/>
</dbReference>
<evidence type="ECO:0000313" key="5">
    <source>
        <dbReference type="EMBL" id="KAH8998442.1"/>
    </source>
</evidence>
<evidence type="ECO:0000313" key="6">
    <source>
        <dbReference type="Proteomes" id="UP001201163"/>
    </source>
</evidence>
<keyword evidence="6" id="KW-1185">Reference proteome</keyword>
<keyword evidence="2" id="KW-0433">Leucine-rich repeat</keyword>
<keyword evidence="3" id="KW-0677">Repeat</keyword>
<keyword evidence="1" id="KW-0343">GTPase activation</keyword>
<sequence>MNYSIEGLGLKLNTREDIEPYLKQIEPNISQLEEIHLCGNTIGVGAAQALAEVLNKASKIKVVDFADIFTGRLITEIPIALAAICDSLIDKAHIVEINLSDNAFGGRSVEPIVPFLSKNPSFQIFRLNNNGLGPEGGAVIANALRDNAAVRKVIPIEGRSSLRTIICGRNRLEDGSAPAWAEAFAAHGTLVEDSRRMLPSRCSILQDNTLSQPGDRAFAAALSSWPDLHTLNLSDCILSEEGEIPQVIDTLAKGSNPLLRTLQLQNNNLDNATVSVLAGAIGTHLKIVARIEFQENDAEEDDEATITLIENLTARGGKFVFSDEDEEEEEEEEEVLEDAEEGSEFGGAAGKKDEVDREADILADLIDKVSLTGS</sequence>
<accession>A0AAD4LS08</accession>
<dbReference type="PANTHER" id="PTHR24113:SF12">
    <property type="entry name" value="RAN GTPASE-ACTIVATING PROTEIN 1"/>
    <property type="match status" value="1"/>
</dbReference>
<feature type="region of interest" description="Disordered" evidence="4">
    <location>
        <begin position="321"/>
        <end position="354"/>
    </location>
</feature>
<dbReference type="InterPro" id="IPR027038">
    <property type="entry name" value="RanGap"/>
</dbReference>
<evidence type="ECO:0000256" key="3">
    <source>
        <dbReference type="ARBA" id="ARBA00022737"/>
    </source>
</evidence>
<gene>
    <name evidence="5" type="ORF">EDB92DRAFT_2017531</name>
</gene>
<dbReference type="Gene3D" id="3.80.10.10">
    <property type="entry name" value="Ribonuclease Inhibitor"/>
    <property type="match status" value="2"/>
</dbReference>
<dbReference type="GO" id="GO:0048471">
    <property type="term" value="C:perinuclear region of cytoplasm"/>
    <property type="evidence" value="ECO:0007669"/>
    <property type="project" value="TreeGrafter"/>
</dbReference>
<dbReference type="InterPro" id="IPR032675">
    <property type="entry name" value="LRR_dom_sf"/>
</dbReference>
<dbReference type="Proteomes" id="UP001201163">
    <property type="component" value="Unassembled WGS sequence"/>
</dbReference>
<dbReference type="AlphaFoldDB" id="A0AAD4LS08"/>
<proteinExistence type="predicted"/>
<dbReference type="EMBL" id="JAKELL010000005">
    <property type="protein sequence ID" value="KAH8998442.1"/>
    <property type="molecule type" value="Genomic_DNA"/>
</dbReference>
<evidence type="ECO:0008006" key="7">
    <source>
        <dbReference type="Google" id="ProtNLM"/>
    </source>
</evidence>
<organism evidence="5 6">
    <name type="scientific">Lactarius akahatsu</name>
    <dbReference type="NCBI Taxonomy" id="416441"/>
    <lineage>
        <taxon>Eukaryota</taxon>
        <taxon>Fungi</taxon>
        <taxon>Dikarya</taxon>
        <taxon>Basidiomycota</taxon>
        <taxon>Agaricomycotina</taxon>
        <taxon>Agaricomycetes</taxon>
        <taxon>Russulales</taxon>
        <taxon>Russulaceae</taxon>
        <taxon>Lactarius</taxon>
    </lineage>
</organism>
<dbReference type="GO" id="GO:0031267">
    <property type="term" value="F:small GTPase binding"/>
    <property type="evidence" value="ECO:0007669"/>
    <property type="project" value="TreeGrafter"/>
</dbReference>
<evidence type="ECO:0000256" key="1">
    <source>
        <dbReference type="ARBA" id="ARBA00022468"/>
    </source>
</evidence>
<dbReference type="InterPro" id="IPR001611">
    <property type="entry name" value="Leu-rich_rpt"/>
</dbReference>
<dbReference type="GO" id="GO:0005634">
    <property type="term" value="C:nucleus"/>
    <property type="evidence" value="ECO:0007669"/>
    <property type="project" value="TreeGrafter"/>
</dbReference>
<comment type="caution">
    <text evidence="5">The sequence shown here is derived from an EMBL/GenBank/DDBJ whole genome shotgun (WGS) entry which is preliminary data.</text>
</comment>
<evidence type="ECO:0000256" key="4">
    <source>
        <dbReference type="SAM" id="MobiDB-lite"/>
    </source>
</evidence>
<evidence type="ECO:0000256" key="2">
    <source>
        <dbReference type="ARBA" id="ARBA00022614"/>
    </source>
</evidence>
<name>A0AAD4LS08_9AGAM</name>
<dbReference type="GO" id="GO:0005829">
    <property type="term" value="C:cytosol"/>
    <property type="evidence" value="ECO:0007669"/>
    <property type="project" value="TreeGrafter"/>
</dbReference>
<protein>
    <recommendedName>
        <fullName evidence="7">RNI-like protein</fullName>
    </recommendedName>
</protein>
<feature type="compositionally biased region" description="Acidic residues" evidence="4">
    <location>
        <begin position="322"/>
        <end position="343"/>
    </location>
</feature>
<reference evidence="5" key="1">
    <citation type="submission" date="2022-01" db="EMBL/GenBank/DDBJ databases">
        <title>Comparative genomics reveals a dynamic genome evolution in the ectomycorrhizal milk-cap (Lactarius) mushrooms.</title>
        <authorList>
            <consortium name="DOE Joint Genome Institute"/>
            <person name="Lebreton A."/>
            <person name="Tang N."/>
            <person name="Kuo A."/>
            <person name="LaButti K."/>
            <person name="Drula E."/>
            <person name="Barry K."/>
            <person name="Clum A."/>
            <person name="Lipzen A."/>
            <person name="Mousain D."/>
            <person name="Ng V."/>
            <person name="Wang R."/>
            <person name="Wang X."/>
            <person name="Dai Y."/>
            <person name="Henrissat B."/>
            <person name="Grigoriev I.V."/>
            <person name="Guerin-Laguette A."/>
            <person name="Yu F."/>
            <person name="Martin F.M."/>
        </authorList>
    </citation>
    <scope>NUCLEOTIDE SEQUENCE</scope>
    <source>
        <strain evidence="5">QP</strain>
    </source>
</reference>
<dbReference type="Pfam" id="PF13516">
    <property type="entry name" value="LRR_6"/>
    <property type="match status" value="1"/>
</dbReference>
<dbReference type="SMART" id="SM00368">
    <property type="entry name" value="LRR_RI"/>
    <property type="match status" value="6"/>
</dbReference>
<dbReference type="GO" id="GO:0005096">
    <property type="term" value="F:GTPase activator activity"/>
    <property type="evidence" value="ECO:0007669"/>
    <property type="project" value="UniProtKB-KW"/>
</dbReference>